<gene>
    <name evidence="1" type="ORF">LZ24_01068</name>
</gene>
<reference evidence="1 2" key="1">
    <citation type="submission" date="2019-07" db="EMBL/GenBank/DDBJ databases">
        <title>Genome sequencing of 100 strains of the haloalkaliphilic chemolithoautotrophic sulfur-oxidizing bacterium Thioalkalivibrio.</title>
        <authorList>
            <person name="Muyzer G."/>
        </authorList>
    </citation>
    <scope>NUCLEOTIDE SEQUENCE [LARGE SCALE GENOMIC DNA]</scope>
    <source>
        <strain evidence="1 2">ASO4-4</strain>
    </source>
</reference>
<evidence type="ECO:0000313" key="2">
    <source>
        <dbReference type="Proteomes" id="UP000318307"/>
    </source>
</evidence>
<name>A0A562RYZ3_9BACT</name>
<proteinExistence type="predicted"/>
<dbReference type="Proteomes" id="UP000318307">
    <property type="component" value="Unassembled WGS sequence"/>
</dbReference>
<comment type="caution">
    <text evidence="1">The sequence shown here is derived from an EMBL/GenBank/DDBJ whole genome shotgun (WGS) entry which is preliminary data.</text>
</comment>
<keyword evidence="2" id="KW-1185">Reference proteome</keyword>
<dbReference type="RefSeq" id="WP_144683076.1">
    <property type="nucleotide sequence ID" value="NZ_VLLC01000006.1"/>
</dbReference>
<evidence type="ECO:0000313" key="1">
    <source>
        <dbReference type="EMBL" id="TWI74128.1"/>
    </source>
</evidence>
<dbReference type="EMBL" id="VLLC01000006">
    <property type="protein sequence ID" value="TWI74128.1"/>
    <property type="molecule type" value="Genomic_DNA"/>
</dbReference>
<organism evidence="1 2">
    <name type="scientific">Desulfobotulus alkaliphilus</name>
    <dbReference type="NCBI Taxonomy" id="622671"/>
    <lineage>
        <taxon>Bacteria</taxon>
        <taxon>Pseudomonadati</taxon>
        <taxon>Thermodesulfobacteriota</taxon>
        <taxon>Desulfobacteria</taxon>
        <taxon>Desulfobacterales</taxon>
        <taxon>Desulfobacteraceae</taxon>
        <taxon>Desulfobotulus</taxon>
    </lineage>
</organism>
<sequence length="390" mass="43267">MTRMMLLGILILLCLQTAWANGREGFLVMDTVAVQGVDAREARSRAERAVLGRAVERFILESLPEARMASALRMLSPLLEENPKNYIRDFRILATMEEKGNYRMVARVSPDAEAIKGRMKELGMDFSRLPALLFMVSEQGLGDAAPLRWWVPGADMTFFGGRSTEAMVSVMGEAGFDLVVPDGRNLSAAGEEMGTVLDMREAGRIGNLFNAPVVMAGRVRVMPGGNVLGDRKQSFRADVLLLALDTDTGDVLAQVEESLVVVSETAAAGEREALFEAGRRAASRIVPDLQAAWMRKTEKDARVREIRMDITGENYLTRFTHFRRVLGEIEGFVSLERREITGQGMDVRVRYRGTAGELAALLMTKHYDRFGVQISDVEEDRMRVTLVSSP</sequence>
<dbReference type="OrthoDB" id="5413732at2"/>
<dbReference type="AlphaFoldDB" id="A0A562RYZ3"/>
<accession>A0A562RYZ3</accession>
<protein>
    <submittedName>
        <fullName evidence="1">Uncharacterized protein</fullName>
    </submittedName>
</protein>